<evidence type="ECO:0000313" key="4">
    <source>
        <dbReference type="Proteomes" id="UP000270411"/>
    </source>
</evidence>
<accession>A0A3G8H5V3</accession>
<reference evidence="4" key="1">
    <citation type="submission" date="2018-11" db="EMBL/GenBank/DDBJ databases">
        <title>FDA dAtabase for Regulatory Grade micrObial Sequences (FDA-ARGOS): Supporting development and validation of Infectious Disease Dx tests.</title>
        <authorList>
            <person name="Goldberg B."/>
            <person name="Campos J."/>
            <person name="Tallon L."/>
            <person name="Sadzewicz L."/>
            <person name="Zhao X."/>
            <person name="Vavikolanu K."/>
            <person name="Mehta A."/>
            <person name="Aluvathingal J."/>
            <person name="Nadendla S."/>
            <person name="Geyer C."/>
            <person name="Nandy P."/>
            <person name="Yan Y."/>
            <person name="Sichtig H."/>
        </authorList>
    </citation>
    <scope>NUCLEOTIDE SEQUENCE [LARGE SCALE GENOMIC DNA]</scope>
    <source>
        <strain evidence="4">FDAARGOS_614</strain>
    </source>
</reference>
<feature type="region of interest" description="Disordered" evidence="1">
    <location>
        <begin position="31"/>
        <end position="68"/>
    </location>
</feature>
<dbReference type="EMBL" id="CP033970">
    <property type="protein sequence ID" value="AZG15575.1"/>
    <property type="molecule type" value="Genomic_DNA"/>
</dbReference>
<dbReference type="AlphaFoldDB" id="A0A3G8H5V3"/>
<sequence length="68" mass="6649">MTQAIRHLARRSPPGLLAAVLLCAALAACGGDSDSPATPGTPGTPNTPGNPGTGASTPEVKPQMKCAP</sequence>
<dbReference type="RefSeq" id="WP_124685309.1">
    <property type="nucleotide sequence ID" value="NZ_CP033970.1"/>
</dbReference>
<dbReference type="Proteomes" id="UP000270411">
    <property type="component" value="Chromosome 2"/>
</dbReference>
<evidence type="ECO:0000256" key="2">
    <source>
        <dbReference type="SAM" id="SignalP"/>
    </source>
</evidence>
<feature type="signal peptide" evidence="2">
    <location>
        <begin position="1"/>
        <end position="27"/>
    </location>
</feature>
<protein>
    <recommendedName>
        <fullName evidence="5">Lipoprotein</fullName>
    </recommendedName>
</protein>
<evidence type="ECO:0000313" key="3">
    <source>
        <dbReference type="EMBL" id="AZG15575.1"/>
    </source>
</evidence>
<proteinExistence type="predicted"/>
<name>A0A3G8H5V3_9BURK</name>
<feature type="compositionally biased region" description="Low complexity" evidence="1">
    <location>
        <begin position="31"/>
        <end position="58"/>
    </location>
</feature>
<evidence type="ECO:0000256" key="1">
    <source>
        <dbReference type="SAM" id="MobiDB-lite"/>
    </source>
</evidence>
<dbReference type="PROSITE" id="PS51257">
    <property type="entry name" value="PROKAR_LIPOPROTEIN"/>
    <property type="match status" value="1"/>
</dbReference>
<gene>
    <name evidence="3" type="ORF">EHF44_19045</name>
</gene>
<evidence type="ECO:0008006" key="5">
    <source>
        <dbReference type="Google" id="ProtNLM"/>
    </source>
</evidence>
<dbReference type="KEGG" id="cpau:EHF44_19045"/>
<organism evidence="3 4">
    <name type="scientific">Cupriavidus pauculus</name>
    <dbReference type="NCBI Taxonomy" id="82633"/>
    <lineage>
        <taxon>Bacteria</taxon>
        <taxon>Pseudomonadati</taxon>
        <taxon>Pseudomonadota</taxon>
        <taxon>Betaproteobacteria</taxon>
        <taxon>Burkholderiales</taxon>
        <taxon>Burkholderiaceae</taxon>
        <taxon>Cupriavidus</taxon>
    </lineage>
</organism>
<keyword evidence="2" id="KW-0732">Signal</keyword>
<feature type="chain" id="PRO_5018195308" description="Lipoprotein" evidence="2">
    <location>
        <begin position="28"/>
        <end position="68"/>
    </location>
</feature>